<reference evidence="3 4" key="1">
    <citation type="submission" date="2021-12" db="EMBL/GenBank/DDBJ databases">
        <title>Discovery of the Pendulisporaceae a myxobacterial family with distinct sporulation behavior and unique specialized metabolism.</title>
        <authorList>
            <person name="Garcia R."/>
            <person name="Popoff A."/>
            <person name="Bader C.D."/>
            <person name="Loehr J."/>
            <person name="Walesch S."/>
            <person name="Walt C."/>
            <person name="Boldt J."/>
            <person name="Bunk B."/>
            <person name="Haeckl F.J.F.P.J."/>
            <person name="Gunesch A.P."/>
            <person name="Birkelbach J."/>
            <person name="Nuebel U."/>
            <person name="Pietschmann T."/>
            <person name="Bach T."/>
            <person name="Mueller R."/>
        </authorList>
    </citation>
    <scope>NUCLEOTIDE SEQUENCE [LARGE SCALE GENOMIC DNA]</scope>
    <source>
        <strain evidence="3 4">MSr11954</strain>
    </source>
</reference>
<keyword evidence="4" id="KW-1185">Reference proteome</keyword>
<feature type="transmembrane region" description="Helical" evidence="1">
    <location>
        <begin position="81"/>
        <end position="111"/>
    </location>
</feature>
<proteinExistence type="predicted"/>
<sequence>MVHISMSAAIAALGLALLAAAFELRTKRIPNLLVLPAIPLAGLLGIVDGAWADHAFGLLAGIIVGIIAYSREAVGGGLLKLMAAVSGFLGIQLTPVLMAAVALAFPVAAFVLGHFHVRKRADWIVGSPFVVGACIVALLADRFLP</sequence>
<dbReference type="Pfam" id="PF01478">
    <property type="entry name" value="Peptidase_A24"/>
    <property type="match status" value="1"/>
</dbReference>
<organism evidence="3 4">
    <name type="scientific">Pendulispora albinea</name>
    <dbReference type="NCBI Taxonomy" id="2741071"/>
    <lineage>
        <taxon>Bacteria</taxon>
        <taxon>Pseudomonadati</taxon>
        <taxon>Myxococcota</taxon>
        <taxon>Myxococcia</taxon>
        <taxon>Myxococcales</taxon>
        <taxon>Sorangiineae</taxon>
        <taxon>Pendulisporaceae</taxon>
        <taxon>Pendulispora</taxon>
    </lineage>
</organism>
<name>A0ABZ2LXY9_9BACT</name>
<accession>A0ABZ2LXY9</accession>
<keyword evidence="1" id="KW-1133">Transmembrane helix</keyword>
<feature type="transmembrane region" description="Helical" evidence="1">
    <location>
        <begin position="123"/>
        <end position="140"/>
    </location>
</feature>
<dbReference type="EMBL" id="CP089984">
    <property type="protein sequence ID" value="WXB15753.1"/>
    <property type="molecule type" value="Genomic_DNA"/>
</dbReference>
<keyword evidence="1" id="KW-0812">Transmembrane</keyword>
<evidence type="ECO:0000313" key="4">
    <source>
        <dbReference type="Proteomes" id="UP001370348"/>
    </source>
</evidence>
<evidence type="ECO:0000313" key="3">
    <source>
        <dbReference type="EMBL" id="WXB15753.1"/>
    </source>
</evidence>
<dbReference type="RefSeq" id="WP_394825387.1">
    <property type="nucleotide sequence ID" value="NZ_CP089984.1"/>
</dbReference>
<dbReference type="Gene3D" id="1.20.120.1220">
    <property type="match status" value="1"/>
</dbReference>
<keyword evidence="1" id="KW-0472">Membrane</keyword>
<dbReference type="InterPro" id="IPR000045">
    <property type="entry name" value="Prepilin_IV_endopep_pep"/>
</dbReference>
<evidence type="ECO:0000259" key="2">
    <source>
        <dbReference type="Pfam" id="PF01478"/>
    </source>
</evidence>
<protein>
    <submittedName>
        <fullName evidence="3">A24 family peptidase</fullName>
    </submittedName>
</protein>
<evidence type="ECO:0000256" key="1">
    <source>
        <dbReference type="SAM" id="Phobius"/>
    </source>
</evidence>
<gene>
    <name evidence="3" type="ORF">LZC94_00475</name>
</gene>
<dbReference type="Proteomes" id="UP001370348">
    <property type="component" value="Chromosome"/>
</dbReference>
<feature type="domain" description="Prepilin type IV endopeptidase peptidase" evidence="2">
    <location>
        <begin position="12"/>
        <end position="104"/>
    </location>
</feature>